<keyword evidence="3" id="KW-1185">Reference proteome</keyword>
<evidence type="ECO:0000313" key="3">
    <source>
        <dbReference type="Proteomes" id="UP001430637"/>
    </source>
</evidence>
<accession>A0ABS8F507</accession>
<gene>
    <name evidence="2" type="ORF">LKD23_00710</name>
</gene>
<protein>
    <submittedName>
        <fullName evidence="2">Uncharacterized protein</fullName>
    </submittedName>
</protein>
<reference evidence="2" key="1">
    <citation type="submission" date="2021-10" db="EMBL/GenBank/DDBJ databases">
        <title>Anaerobic single-cell dispensing facilitates the cultivation of human gut bacteria.</title>
        <authorList>
            <person name="Afrizal A."/>
        </authorList>
    </citation>
    <scope>NUCLEOTIDE SEQUENCE</scope>
    <source>
        <strain evidence="2">CLA-AA-H233</strain>
    </source>
</reference>
<proteinExistence type="predicted"/>
<comment type="caution">
    <text evidence="2">The sequence shown here is derived from an EMBL/GenBank/DDBJ whole genome shotgun (WGS) entry which is preliminary data.</text>
</comment>
<dbReference type="Proteomes" id="UP001430637">
    <property type="component" value="Unassembled WGS sequence"/>
</dbReference>
<dbReference type="EMBL" id="JAJEQL010000001">
    <property type="protein sequence ID" value="MCC2198300.1"/>
    <property type="molecule type" value="Genomic_DNA"/>
</dbReference>
<organism evidence="2 3">
    <name type="scientific">Faecalibacterium butyricigenerans</name>
    <dbReference type="NCBI Taxonomy" id="1851427"/>
    <lineage>
        <taxon>Bacteria</taxon>
        <taxon>Bacillati</taxon>
        <taxon>Bacillota</taxon>
        <taxon>Clostridia</taxon>
        <taxon>Eubacteriales</taxon>
        <taxon>Oscillospiraceae</taxon>
        <taxon>Faecalibacterium</taxon>
    </lineage>
</organism>
<feature type="region of interest" description="Disordered" evidence="1">
    <location>
        <begin position="45"/>
        <end position="65"/>
    </location>
</feature>
<evidence type="ECO:0000313" key="2">
    <source>
        <dbReference type="EMBL" id="MCC2198300.1"/>
    </source>
</evidence>
<dbReference type="RefSeq" id="WP_227619888.1">
    <property type="nucleotide sequence ID" value="NZ_JAJEQL010000001.1"/>
</dbReference>
<evidence type="ECO:0000256" key="1">
    <source>
        <dbReference type="SAM" id="MobiDB-lite"/>
    </source>
</evidence>
<name>A0ABS8F507_9FIRM</name>
<feature type="region of interest" description="Disordered" evidence="1">
    <location>
        <begin position="129"/>
        <end position="175"/>
    </location>
</feature>
<sequence length="189" mass="21217">MEQQETKLPLEWLSSRRTPELHRLEALCRETAREERCAQRRLQEVEEAMAPEPERSCPAPAPEAAERAKLEQLSRQLNAANAELRRYETRMFAYERTILALRKENADLSARCDVLHAEVEKLAAEALKPLPELPPLPTISFPGDEKKDAEQPPEAAAPAPAPPAAPARPKTRLEHLGDEVLAQLARLMP</sequence>